<comment type="caution">
    <text evidence="4">The sequence shown here is derived from an EMBL/GenBank/DDBJ whole genome shotgun (WGS) entry which is preliminary data.</text>
</comment>
<dbReference type="InterPro" id="IPR002885">
    <property type="entry name" value="PPR_rpt"/>
</dbReference>
<dbReference type="GO" id="GO:0005739">
    <property type="term" value="C:mitochondrion"/>
    <property type="evidence" value="ECO:0007669"/>
    <property type="project" value="TreeGrafter"/>
</dbReference>
<organism evidence="4 5">
    <name type="scientific">Aristolochia fimbriata</name>
    <name type="common">White veined hardy Dutchman's pipe vine</name>
    <dbReference type="NCBI Taxonomy" id="158543"/>
    <lineage>
        <taxon>Eukaryota</taxon>
        <taxon>Viridiplantae</taxon>
        <taxon>Streptophyta</taxon>
        <taxon>Embryophyta</taxon>
        <taxon>Tracheophyta</taxon>
        <taxon>Spermatophyta</taxon>
        <taxon>Magnoliopsida</taxon>
        <taxon>Magnoliidae</taxon>
        <taxon>Piperales</taxon>
        <taxon>Aristolochiaceae</taxon>
        <taxon>Aristolochia</taxon>
    </lineage>
</organism>
<evidence type="ECO:0000256" key="3">
    <source>
        <dbReference type="PROSITE-ProRule" id="PRU00708"/>
    </source>
</evidence>
<name>A0AAV7EQG8_ARIFI</name>
<feature type="repeat" description="PPR" evidence="3">
    <location>
        <begin position="281"/>
        <end position="315"/>
    </location>
</feature>
<dbReference type="AlphaFoldDB" id="A0AAV7EQG8"/>
<dbReference type="PANTHER" id="PTHR47938">
    <property type="entry name" value="RESPIRATORY COMPLEX I CHAPERONE (CIA84), PUTATIVE (AFU_ORTHOLOGUE AFUA_2G06020)-RELATED"/>
    <property type="match status" value="1"/>
</dbReference>
<dbReference type="Proteomes" id="UP000825729">
    <property type="component" value="Unassembled WGS sequence"/>
</dbReference>
<dbReference type="PANTHER" id="PTHR47938:SF9">
    <property type="entry name" value="OS10G0422300 PROTEIN"/>
    <property type="match status" value="1"/>
</dbReference>
<dbReference type="PROSITE" id="PS51375">
    <property type="entry name" value="PPR"/>
    <property type="match status" value="2"/>
</dbReference>
<evidence type="ECO:0008006" key="6">
    <source>
        <dbReference type="Google" id="ProtNLM"/>
    </source>
</evidence>
<feature type="repeat" description="PPR" evidence="3">
    <location>
        <begin position="204"/>
        <end position="238"/>
    </location>
</feature>
<dbReference type="NCBIfam" id="TIGR00756">
    <property type="entry name" value="PPR"/>
    <property type="match status" value="2"/>
</dbReference>
<dbReference type="Pfam" id="PF01535">
    <property type="entry name" value="PPR"/>
    <property type="match status" value="3"/>
</dbReference>
<gene>
    <name evidence="4" type="ORF">H6P81_009892</name>
</gene>
<dbReference type="GO" id="GO:0003729">
    <property type="term" value="F:mRNA binding"/>
    <property type="evidence" value="ECO:0007669"/>
    <property type="project" value="TreeGrafter"/>
</dbReference>
<evidence type="ECO:0000313" key="5">
    <source>
        <dbReference type="Proteomes" id="UP000825729"/>
    </source>
</evidence>
<proteinExistence type="inferred from homology"/>
<evidence type="ECO:0000256" key="1">
    <source>
        <dbReference type="ARBA" id="ARBA00007626"/>
    </source>
</evidence>
<keyword evidence="2" id="KW-0677">Repeat</keyword>
<dbReference type="Gene3D" id="1.25.40.10">
    <property type="entry name" value="Tetratricopeptide repeat domain"/>
    <property type="match status" value="3"/>
</dbReference>
<evidence type="ECO:0000313" key="4">
    <source>
        <dbReference type="EMBL" id="KAG9449927.1"/>
    </source>
</evidence>
<protein>
    <recommendedName>
        <fullName evidence="6">Pentatricopeptide repeat-containing protein</fullName>
    </recommendedName>
</protein>
<reference evidence="4 5" key="1">
    <citation type="submission" date="2021-07" db="EMBL/GenBank/DDBJ databases">
        <title>The Aristolochia fimbriata genome: insights into angiosperm evolution, floral development and chemical biosynthesis.</title>
        <authorList>
            <person name="Jiao Y."/>
        </authorList>
    </citation>
    <scope>NUCLEOTIDE SEQUENCE [LARGE SCALE GENOMIC DNA]</scope>
    <source>
        <strain evidence="4">IBCAS-2021</strain>
        <tissue evidence="4">Leaf</tissue>
    </source>
</reference>
<comment type="similarity">
    <text evidence="1">Belongs to the PPR family. P subfamily.</text>
</comment>
<evidence type="ECO:0000256" key="2">
    <source>
        <dbReference type="ARBA" id="ARBA00022737"/>
    </source>
</evidence>
<dbReference type="Pfam" id="PF13041">
    <property type="entry name" value="PPR_2"/>
    <property type="match status" value="1"/>
</dbReference>
<accession>A0AAV7EQG8</accession>
<sequence length="483" mass="54423">MLRSKFITRFLSSSHGSFEKNPFACNAESEKLCEIVSGLGSLDGMEASLDKCFKTVTTITPPLVKMVLSMVSKTETPSRRLLRFFTWAQQKNCNFGEWDDAFNHTIRVLAQKKDLLAVNILLSELQKEHRQMETETFCCLADTLVKVGREDDAVGIFKNLHKFKCPQDFISLSAIVHALCSKGHARKAQGILWHHRHKLSLPVEPSLHGVLLHGWCIHGNVNEARATLEDMKSLGIFPGLSSYNAFLRCLCTRNLKYNPSALVSDANVVFAEMSSSGVPPTPVSFNILLSSLGTVRRVKEACRILSSMQEMGCSPDWMSYFLVIRVLFLTGRLGKGNMIVDKMFERGVTPEARFYHGLISLLCGIDKVNHALDLFERMKTENHLDLEARNHLYGKVYDLLIPKLCRSGNFEKGQQLWNEAVENGIAIQCSSDLLDPTKTEVFKPLKEYSSLKESKRSVQTENKCISKMKSKSIKKKWKKASPP</sequence>
<dbReference type="EMBL" id="JAINDJ010000004">
    <property type="protein sequence ID" value="KAG9449927.1"/>
    <property type="molecule type" value="Genomic_DNA"/>
</dbReference>
<dbReference type="InterPro" id="IPR011990">
    <property type="entry name" value="TPR-like_helical_dom_sf"/>
</dbReference>
<keyword evidence="5" id="KW-1185">Reference proteome</keyword>